<dbReference type="AlphaFoldDB" id="A0A2N5H6N3"/>
<dbReference type="Pfam" id="PF13458">
    <property type="entry name" value="Peripla_BP_6"/>
    <property type="match status" value="1"/>
</dbReference>
<dbReference type="RefSeq" id="WP_101652179.1">
    <property type="nucleotide sequence ID" value="NZ_PGVE01000104.1"/>
</dbReference>
<dbReference type="InterPro" id="IPR028081">
    <property type="entry name" value="Leu-bd"/>
</dbReference>
<evidence type="ECO:0000313" key="5">
    <source>
        <dbReference type="EMBL" id="PLS01164.1"/>
    </source>
</evidence>
<evidence type="ECO:0000259" key="4">
    <source>
        <dbReference type="Pfam" id="PF13458"/>
    </source>
</evidence>
<dbReference type="EMBL" id="PGVE01000104">
    <property type="protein sequence ID" value="PLS01164.1"/>
    <property type="molecule type" value="Genomic_DNA"/>
</dbReference>
<gene>
    <name evidence="5" type="ORF">CVD27_26695</name>
</gene>
<keyword evidence="6" id="KW-1185">Reference proteome</keyword>
<feature type="region of interest" description="Disordered" evidence="3">
    <location>
        <begin position="1"/>
        <end position="24"/>
    </location>
</feature>
<evidence type="ECO:0000313" key="6">
    <source>
        <dbReference type="Proteomes" id="UP000234950"/>
    </source>
</evidence>
<name>A0A2N5H6N3_9BACI</name>
<dbReference type="InterPro" id="IPR051010">
    <property type="entry name" value="BCAA_transport"/>
</dbReference>
<accession>A0A2N5H6N3</accession>
<sequence length="393" mass="42473">MMVFASACSSDKSSSESKGEANSGTEPIKIGVLASKTGALEAYGKQTLRGFELGLDYATDGKREVAGRKIEFIVEDTETKPEVAVQKATKLLEEDKVDFLVGSSSSADTLAVLPLAEEYQKVMVVEPAAADSITGSEFNKYIFHSARNSSQDAVAGAAAIAKKGVKIATLAPDYSFGRDGVAAFKEAAKKLGAEIVKEEYADPAATDFTSNIQKIINAKPDYLFVVWAGANSPWKQLADMKVQEKGIKISTGAPDIAALSTMEPLIGMEGFTVYYHDLPKNKINDWLVAEHKKRFNGDVPDLFTPGGMSAAISIVEALKKTSGKTDVDKLISTMEGMSFETPKGKMSYRKEDHQALQSLYAIKLEKKEGVPYPVPVLIRELTPEETAPPIRNK</sequence>
<evidence type="ECO:0000256" key="3">
    <source>
        <dbReference type="SAM" id="MobiDB-lite"/>
    </source>
</evidence>
<dbReference type="Proteomes" id="UP000234950">
    <property type="component" value="Unassembled WGS sequence"/>
</dbReference>
<reference evidence="5 6" key="1">
    <citation type="submission" date="2017-11" db="EMBL/GenBank/DDBJ databases">
        <title>Comparitive Functional Genomics of Dry Heat Resistant strains isolated from the Viking Spacecraft.</title>
        <authorList>
            <person name="Seuylemezian A."/>
            <person name="Cooper K."/>
            <person name="Vaishampayan P."/>
        </authorList>
    </citation>
    <scope>NUCLEOTIDE SEQUENCE [LARGE SCALE GENOMIC DNA]</scope>
    <source>
        <strain evidence="5 6">V32-6</strain>
    </source>
</reference>
<feature type="domain" description="Leucine-binding protein" evidence="4">
    <location>
        <begin position="27"/>
        <end position="366"/>
    </location>
</feature>
<feature type="compositionally biased region" description="Low complexity" evidence="3">
    <location>
        <begin position="1"/>
        <end position="12"/>
    </location>
</feature>
<dbReference type="SUPFAM" id="SSF53822">
    <property type="entry name" value="Periplasmic binding protein-like I"/>
    <property type="match status" value="1"/>
</dbReference>
<dbReference type="CDD" id="cd06328">
    <property type="entry name" value="PBP1_SBP-like"/>
    <property type="match status" value="1"/>
</dbReference>
<evidence type="ECO:0000256" key="2">
    <source>
        <dbReference type="ARBA" id="ARBA00022729"/>
    </source>
</evidence>
<dbReference type="PANTHER" id="PTHR30483">
    <property type="entry name" value="LEUCINE-SPECIFIC-BINDING PROTEIN"/>
    <property type="match status" value="1"/>
</dbReference>
<proteinExistence type="inferred from homology"/>
<dbReference type="OrthoDB" id="9794229at2"/>
<evidence type="ECO:0000256" key="1">
    <source>
        <dbReference type="ARBA" id="ARBA00010062"/>
    </source>
</evidence>
<dbReference type="Gene3D" id="3.40.50.2300">
    <property type="match status" value="2"/>
</dbReference>
<keyword evidence="2" id="KW-0732">Signal</keyword>
<comment type="similarity">
    <text evidence="1">Belongs to the leucine-binding protein family.</text>
</comment>
<protein>
    <submittedName>
        <fullName evidence="5">ABC transporter permease</fullName>
    </submittedName>
</protein>
<dbReference type="PANTHER" id="PTHR30483:SF6">
    <property type="entry name" value="PERIPLASMIC BINDING PROTEIN OF ABC TRANSPORTER FOR NATURAL AMINO ACIDS"/>
    <property type="match status" value="1"/>
</dbReference>
<dbReference type="InterPro" id="IPR028082">
    <property type="entry name" value="Peripla_BP_I"/>
</dbReference>
<comment type="caution">
    <text evidence="5">The sequence shown here is derived from an EMBL/GenBank/DDBJ whole genome shotgun (WGS) entry which is preliminary data.</text>
</comment>
<organism evidence="5 6">
    <name type="scientific">Neobacillus cucumis</name>
    <dbReference type="NCBI Taxonomy" id="1740721"/>
    <lineage>
        <taxon>Bacteria</taxon>
        <taxon>Bacillati</taxon>
        <taxon>Bacillota</taxon>
        <taxon>Bacilli</taxon>
        <taxon>Bacillales</taxon>
        <taxon>Bacillaceae</taxon>
        <taxon>Neobacillus</taxon>
    </lineage>
</organism>